<dbReference type="Gene3D" id="3.30.420.310">
    <property type="entry name" value="2-keto-3-deoxy-galactonokinase, C-terminal domain"/>
    <property type="match status" value="1"/>
</dbReference>
<dbReference type="InterPro" id="IPR042258">
    <property type="entry name" value="DGOK_N"/>
</dbReference>
<gene>
    <name evidence="1" type="ORF">H8J70_07600</name>
</gene>
<organism evidence="1 2">
    <name type="scientific">Megasphaera hominis</name>
    <dbReference type="NCBI Taxonomy" id="159836"/>
    <lineage>
        <taxon>Bacteria</taxon>
        <taxon>Bacillati</taxon>
        <taxon>Bacillota</taxon>
        <taxon>Negativicutes</taxon>
        <taxon>Veillonellales</taxon>
        <taxon>Veillonellaceae</taxon>
        <taxon>Megasphaera</taxon>
    </lineage>
</organism>
<dbReference type="CDD" id="cd24012">
    <property type="entry name" value="ASKHA_NBD_KDGal-kinase"/>
    <property type="match status" value="1"/>
</dbReference>
<comment type="caution">
    <text evidence="1">The sequence shown here is derived from an EMBL/GenBank/DDBJ whole genome shotgun (WGS) entry which is preliminary data.</text>
</comment>
<dbReference type="SUPFAM" id="SSF53067">
    <property type="entry name" value="Actin-like ATPase domain"/>
    <property type="match status" value="1"/>
</dbReference>
<dbReference type="RefSeq" id="WP_186503302.1">
    <property type="nucleotide sequence ID" value="NZ_JACOGK010000020.1"/>
</dbReference>
<sequence>MFIATIDGGTSNTRSYIWKDGQIAGEARVAVGVRNTAIDGNKTRLLGAVRQTLNEAAHQAGISLADVSLVLAAGMLTSNVGLCEIEHVTAPVTLDELAQAMVCQTIEDVCPQAIWFVPGLRNLDPAACTAATIDHMDIMRGEETEAAGLLAYAAPEGPAVLVLPGSHNKYIMLDGQERLLGCLTTLGGEVLHSLTYDTILADTLQRSYAASFDEAAFLRGLADHAQLGLLHGAFMTRILGMFDQGTTLELQNYLQGLLLADDLYSLKRSSLFAGLDDAVFVVAGRPVLQAAYACMFAKQGWRTVLATAEQQRGLSGYGAIMLAKRRGLIQ</sequence>
<evidence type="ECO:0000313" key="2">
    <source>
        <dbReference type="Proteomes" id="UP000606870"/>
    </source>
</evidence>
<dbReference type="Pfam" id="PF05035">
    <property type="entry name" value="DGOK"/>
    <property type="match status" value="1"/>
</dbReference>
<proteinExistence type="predicted"/>
<dbReference type="InterPro" id="IPR043129">
    <property type="entry name" value="ATPase_NBD"/>
</dbReference>
<protein>
    <submittedName>
        <fullName evidence="1">2-dehydro-3-deoxygalactonokinase</fullName>
    </submittedName>
</protein>
<dbReference type="InterPro" id="IPR042257">
    <property type="entry name" value="DGOK_C"/>
</dbReference>
<evidence type="ECO:0000313" key="1">
    <source>
        <dbReference type="EMBL" id="MBC3537113.1"/>
    </source>
</evidence>
<dbReference type="Proteomes" id="UP000606870">
    <property type="component" value="Unassembled WGS sequence"/>
</dbReference>
<dbReference type="Gene3D" id="3.30.420.300">
    <property type="entry name" value="2-keto-3-deoxy-galactonokinase, substrate binding domain"/>
    <property type="match status" value="1"/>
</dbReference>
<name>A0ABR6VJ42_9FIRM</name>
<dbReference type="EMBL" id="JACOGK010000020">
    <property type="protein sequence ID" value="MBC3537113.1"/>
    <property type="molecule type" value="Genomic_DNA"/>
</dbReference>
<reference evidence="1 2" key="1">
    <citation type="submission" date="2020-08" db="EMBL/GenBank/DDBJ databases">
        <authorList>
            <person name="Liu C."/>
            <person name="Sun Q."/>
        </authorList>
    </citation>
    <scope>NUCLEOTIDE SEQUENCE [LARGE SCALE GENOMIC DNA]</scope>
    <source>
        <strain evidence="1 2">NSJ-59</strain>
    </source>
</reference>
<dbReference type="InterPro" id="IPR007729">
    <property type="entry name" value="DGOK"/>
</dbReference>
<accession>A0ABR6VJ42</accession>
<keyword evidence="2" id="KW-1185">Reference proteome</keyword>